<feature type="domain" description="Toprim" evidence="15">
    <location>
        <begin position="257"/>
        <end position="338"/>
    </location>
</feature>
<dbReference type="Gene3D" id="3.90.980.10">
    <property type="entry name" value="DNA primase, catalytic core, N-terminal domain"/>
    <property type="match status" value="1"/>
</dbReference>
<dbReference type="SUPFAM" id="SSF57783">
    <property type="entry name" value="Zinc beta-ribbon"/>
    <property type="match status" value="1"/>
</dbReference>
<evidence type="ECO:0000256" key="5">
    <source>
        <dbReference type="ARBA" id="ARBA00022705"/>
    </source>
</evidence>
<dbReference type="Pfam" id="PF08275">
    <property type="entry name" value="DNAG_N"/>
    <property type="match status" value="1"/>
</dbReference>
<keyword evidence="8 12" id="KW-0862">Zinc</keyword>
<evidence type="ECO:0000256" key="2">
    <source>
        <dbReference type="ARBA" id="ARBA00022515"/>
    </source>
</evidence>
<dbReference type="FunFam" id="3.90.580.10:FF:000001">
    <property type="entry name" value="DNA primase"/>
    <property type="match status" value="1"/>
</dbReference>
<dbReference type="GO" id="GO:0000428">
    <property type="term" value="C:DNA-directed RNA polymerase complex"/>
    <property type="evidence" value="ECO:0007669"/>
    <property type="project" value="UniProtKB-KW"/>
</dbReference>
<dbReference type="Proteomes" id="UP000778951">
    <property type="component" value="Unassembled WGS sequence"/>
</dbReference>
<feature type="zinc finger region" description="CHC2-type" evidence="12 14">
    <location>
        <begin position="38"/>
        <end position="62"/>
    </location>
</feature>
<dbReference type="Pfam" id="PF01807">
    <property type="entry name" value="Zn_ribbon_DnaG"/>
    <property type="match status" value="1"/>
</dbReference>
<dbReference type="GO" id="GO:0003677">
    <property type="term" value="F:DNA binding"/>
    <property type="evidence" value="ECO:0007669"/>
    <property type="project" value="UniProtKB-KW"/>
</dbReference>
<dbReference type="Gene3D" id="3.40.1360.10">
    <property type="match status" value="1"/>
</dbReference>
<dbReference type="InterPro" id="IPR006171">
    <property type="entry name" value="TOPRIM_dom"/>
</dbReference>
<dbReference type="InterPro" id="IPR030846">
    <property type="entry name" value="DnaG_bac"/>
</dbReference>
<dbReference type="GO" id="GO:1990077">
    <property type="term" value="C:primosome complex"/>
    <property type="evidence" value="ECO:0007669"/>
    <property type="project" value="UniProtKB-KW"/>
</dbReference>
<dbReference type="RefSeq" id="WP_167694851.1">
    <property type="nucleotide sequence ID" value="NZ_CP118181.1"/>
</dbReference>
<evidence type="ECO:0000256" key="10">
    <source>
        <dbReference type="ARBA" id="ARBA00023125"/>
    </source>
</evidence>
<evidence type="ECO:0000256" key="1">
    <source>
        <dbReference type="ARBA" id="ARBA00022478"/>
    </source>
</evidence>
<evidence type="ECO:0000256" key="13">
    <source>
        <dbReference type="PIRNR" id="PIRNR002811"/>
    </source>
</evidence>
<keyword evidence="6 12" id="KW-0479">Metal-binding</keyword>
<dbReference type="PANTHER" id="PTHR30313">
    <property type="entry name" value="DNA PRIMASE"/>
    <property type="match status" value="1"/>
</dbReference>
<dbReference type="Gene3D" id="3.90.580.10">
    <property type="entry name" value="Zinc finger, CHC2-type domain"/>
    <property type="match status" value="1"/>
</dbReference>
<keyword evidence="10 12" id="KW-0238">DNA-binding</keyword>
<dbReference type="SUPFAM" id="SSF56731">
    <property type="entry name" value="DNA primase core"/>
    <property type="match status" value="1"/>
</dbReference>
<keyword evidence="4 12" id="KW-0548">Nucleotidyltransferase</keyword>
<dbReference type="EMBL" id="JAATLM010000001">
    <property type="protein sequence ID" value="NIZ68734.1"/>
    <property type="molecule type" value="Genomic_DNA"/>
</dbReference>
<comment type="subunit">
    <text evidence="12">Monomer. Interacts with DnaB.</text>
</comment>
<keyword evidence="2 12" id="KW-0639">Primosome</keyword>
<dbReference type="EC" id="2.7.7.101" evidence="12"/>
<sequence length="600" mass="68544">MSFSKAVVAQIEERLDIVELIGSYISVQSKSGRFWACCPFHHEKTPSFSISREYRSYHCFGCGAKGGLFQFYMQMEGVDFPEAVRVLAQRVGIDLSPEREEVQREILQRKTLQELYQRLTKSFEHLLWHSARGQEALAYLYKRGLSEENIRTFRVGYGMSGYQELYQFLLKRGYSEPFLAESGLFSKKHPMYSIFRDRIIFPLINSAGEVVAYSGRAMPDAKADAPKYINSPETVLFSKRKELYGMGQAKESIRKEEQFILCEGAMDVMALHQMGYTQAVAPLGSAFTLEQAELVRRFASSALLLMDGDAAGQKAIHQSAMICEESGVSSLRAVRLPANKDPSECLEYGQVDLLTKSIKHASLYFDFLLQEQFKEIPKDNIDQQMRASLPIFKYISIVPSPVRRESYLKMLAGKLHISVDAVVAEYTRFSEESFSSVKSDMPRDFSLAPPSGGVDKEDVLEVLSASLMDAQLYKEYEEFLVMMDLSAWNLAEIYQYLVDTPTNLVNMDHLFETYSLDASIKELLEQKRLSMSDAQDSWQQRATRAWARISFQEFTHQRGRLLLDLAKSEQEKDVMLISELQVEVNRINLDLHEVWEGMHG</sequence>
<evidence type="ECO:0000256" key="11">
    <source>
        <dbReference type="ARBA" id="ARBA00023163"/>
    </source>
</evidence>
<accession>A0A968KTR7</accession>
<evidence type="ECO:0000256" key="9">
    <source>
        <dbReference type="ARBA" id="ARBA00022842"/>
    </source>
</evidence>
<evidence type="ECO:0000313" key="16">
    <source>
        <dbReference type="EMBL" id="NIZ68734.1"/>
    </source>
</evidence>
<dbReference type="InterPro" id="IPR013264">
    <property type="entry name" value="DNAG_N"/>
</dbReference>
<keyword evidence="3 12" id="KW-0808">Transferase</keyword>
<dbReference type="PIRSF" id="PIRSF002811">
    <property type="entry name" value="DnaG"/>
    <property type="match status" value="1"/>
</dbReference>
<name>A0A968KTR7_9SPIO</name>
<dbReference type="CDD" id="cd03364">
    <property type="entry name" value="TOPRIM_DnaG_primases"/>
    <property type="match status" value="1"/>
</dbReference>
<evidence type="ECO:0000256" key="7">
    <source>
        <dbReference type="ARBA" id="ARBA00022771"/>
    </source>
</evidence>
<dbReference type="PANTHER" id="PTHR30313:SF2">
    <property type="entry name" value="DNA PRIMASE"/>
    <property type="match status" value="1"/>
</dbReference>
<evidence type="ECO:0000313" key="17">
    <source>
        <dbReference type="Proteomes" id="UP000778951"/>
    </source>
</evidence>
<gene>
    <name evidence="12 16" type="primary">dnaG</name>
    <name evidence="16" type="ORF">HCT48_00655</name>
</gene>
<evidence type="ECO:0000256" key="4">
    <source>
        <dbReference type="ARBA" id="ARBA00022695"/>
    </source>
</evidence>
<dbReference type="NCBIfam" id="TIGR01391">
    <property type="entry name" value="dnaG"/>
    <property type="match status" value="1"/>
</dbReference>
<dbReference type="Pfam" id="PF10410">
    <property type="entry name" value="DnaB_bind"/>
    <property type="match status" value="1"/>
</dbReference>
<dbReference type="GO" id="GO:0008270">
    <property type="term" value="F:zinc ion binding"/>
    <property type="evidence" value="ECO:0007669"/>
    <property type="project" value="UniProtKB-UniRule"/>
</dbReference>
<comment type="cofactor">
    <cofactor evidence="12 13 14">
        <name>Zn(2+)</name>
        <dbReference type="ChEBI" id="CHEBI:29105"/>
    </cofactor>
    <text evidence="12 13 14">Binds 1 zinc ion per monomer.</text>
</comment>
<dbReference type="InterPro" id="IPR019475">
    <property type="entry name" value="DNA_primase_DnaB-bd"/>
</dbReference>
<protein>
    <recommendedName>
        <fullName evidence="12 13">DNA primase</fullName>
        <ecNumber evidence="12">2.7.7.101</ecNumber>
    </recommendedName>
</protein>
<evidence type="ECO:0000256" key="14">
    <source>
        <dbReference type="PIRSR" id="PIRSR002811-1"/>
    </source>
</evidence>
<comment type="domain">
    <text evidence="12">Contains an N-terminal zinc-binding domain, a central core domain that contains the primase activity, and a C-terminal DnaB-binding domain.</text>
</comment>
<keyword evidence="17" id="KW-1185">Reference proteome</keyword>
<organism evidence="16 17">
    <name type="scientific">Entomospira culicis</name>
    <dbReference type="NCBI Taxonomy" id="2719989"/>
    <lineage>
        <taxon>Bacteria</taxon>
        <taxon>Pseudomonadati</taxon>
        <taxon>Spirochaetota</taxon>
        <taxon>Spirochaetia</taxon>
        <taxon>Spirochaetales</taxon>
        <taxon>Spirochaetaceae</taxon>
        <taxon>Entomospira</taxon>
    </lineage>
</organism>
<dbReference type="GO" id="GO:0006269">
    <property type="term" value="P:DNA replication, synthesis of primer"/>
    <property type="evidence" value="ECO:0007669"/>
    <property type="project" value="UniProtKB-UniRule"/>
</dbReference>
<comment type="similarity">
    <text evidence="12 13">Belongs to the DnaG primase family.</text>
</comment>
<dbReference type="AlphaFoldDB" id="A0A968KTR7"/>
<comment type="caution">
    <text evidence="16">The sequence shown here is derived from an EMBL/GenBank/DDBJ whole genome shotgun (WGS) entry which is preliminary data.</text>
</comment>
<dbReference type="PROSITE" id="PS50880">
    <property type="entry name" value="TOPRIM"/>
    <property type="match status" value="1"/>
</dbReference>
<comment type="catalytic activity">
    <reaction evidence="12">
        <text>ssDNA + n NTP = ssDNA/pppN(pN)n-1 hybrid + (n-1) diphosphate.</text>
        <dbReference type="EC" id="2.7.7.101"/>
    </reaction>
</comment>
<dbReference type="InterPro" id="IPR034151">
    <property type="entry name" value="TOPRIM_DnaG_bac"/>
</dbReference>
<proteinExistence type="inferred from homology"/>
<comment type="function">
    <text evidence="12 13">RNA polymerase that catalyzes the synthesis of short RNA molecules used as primers for DNA polymerase during DNA replication.</text>
</comment>
<dbReference type="SMART" id="SM00493">
    <property type="entry name" value="TOPRIM"/>
    <property type="match status" value="1"/>
</dbReference>
<dbReference type="InterPro" id="IPR036977">
    <property type="entry name" value="DNA_primase_Znf_CHC2"/>
</dbReference>
<dbReference type="InterPro" id="IPR006295">
    <property type="entry name" value="DNA_primase_DnaG"/>
</dbReference>
<keyword evidence="9" id="KW-0460">Magnesium</keyword>
<keyword evidence="7 12" id="KW-0863">Zinc-finger</keyword>
<dbReference type="InterPro" id="IPR002694">
    <property type="entry name" value="Znf_CHC2"/>
</dbReference>
<dbReference type="GO" id="GO:0003899">
    <property type="term" value="F:DNA-directed RNA polymerase activity"/>
    <property type="evidence" value="ECO:0007669"/>
    <property type="project" value="UniProtKB-UniRule"/>
</dbReference>
<dbReference type="InterPro" id="IPR037068">
    <property type="entry name" value="DNA_primase_core_N_sf"/>
</dbReference>
<dbReference type="Pfam" id="PF13155">
    <property type="entry name" value="Toprim_2"/>
    <property type="match status" value="1"/>
</dbReference>
<dbReference type="HAMAP" id="MF_00974">
    <property type="entry name" value="DNA_primase_DnaG"/>
    <property type="match status" value="1"/>
</dbReference>
<dbReference type="InterPro" id="IPR050219">
    <property type="entry name" value="DnaG_primase"/>
</dbReference>
<keyword evidence="5 12" id="KW-0235">DNA replication</keyword>
<evidence type="ECO:0000259" key="15">
    <source>
        <dbReference type="PROSITE" id="PS50880"/>
    </source>
</evidence>
<evidence type="ECO:0000256" key="8">
    <source>
        <dbReference type="ARBA" id="ARBA00022833"/>
    </source>
</evidence>
<evidence type="ECO:0000256" key="6">
    <source>
        <dbReference type="ARBA" id="ARBA00022723"/>
    </source>
</evidence>
<evidence type="ECO:0000256" key="3">
    <source>
        <dbReference type="ARBA" id="ARBA00022679"/>
    </source>
</evidence>
<keyword evidence="11 12" id="KW-0804">Transcription</keyword>
<keyword evidence="1 12" id="KW-0240">DNA-directed RNA polymerase</keyword>
<dbReference type="SMART" id="SM00400">
    <property type="entry name" value="ZnF_CHCC"/>
    <property type="match status" value="1"/>
</dbReference>
<evidence type="ECO:0000256" key="12">
    <source>
        <dbReference type="HAMAP-Rule" id="MF_00974"/>
    </source>
</evidence>
<dbReference type="GO" id="GO:0005737">
    <property type="term" value="C:cytoplasm"/>
    <property type="evidence" value="ECO:0007669"/>
    <property type="project" value="TreeGrafter"/>
</dbReference>
<reference evidence="16" key="1">
    <citation type="submission" date="2020-03" db="EMBL/GenBank/DDBJ databases">
        <title>Spirochaetal bacteria isolated from arthropods constitute a novel genus Entomospira genus novum within the order Spirochaetales.</title>
        <authorList>
            <person name="Grana-Miraglia L."/>
            <person name="Sikutova S."/>
            <person name="Fingerle V."/>
            <person name="Sing A."/>
            <person name="Castillo-Ramirez S."/>
            <person name="Margos G."/>
            <person name="Rudolf I."/>
        </authorList>
    </citation>
    <scope>NUCLEOTIDE SEQUENCE</scope>
    <source>
        <strain evidence="16">BR149</strain>
    </source>
</reference>